<dbReference type="EMBL" id="JBHTLI010000002">
    <property type="protein sequence ID" value="MFD1096292.1"/>
    <property type="molecule type" value="Genomic_DNA"/>
</dbReference>
<dbReference type="Gene3D" id="3.40.50.620">
    <property type="entry name" value="HUPs"/>
    <property type="match status" value="2"/>
</dbReference>
<organism evidence="3 4">
    <name type="scientific">Salegentibacter chungangensis</name>
    <dbReference type="NCBI Taxonomy" id="1335724"/>
    <lineage>
        <taxon>Bacteria</taxon>
        <taxon>Pseudomonadati</taxon>
        <taxon>Bacteroidota</taxon>
        <taxon>Flavobacteriia</taxon>
        <taxon>Flavobacteriales</taxon>
        <taxon>Flavobacteriaceae</taxon>
        <taxon>Salegentibacter</taxon>
    </lineage>
</organism>
<dbReference type="InterPro" id="IPR006015">
    <property type="entry name" value="Universal_stress_UspA"/>
</dbReference>
<proteinExistence type="inferred from homology"/>
<evidence type="ECO:0000313" key="3">
    <source>
        <dbReference type="EMBL" id="MFD1096292.1"/>
    </source>
</evidence>
<dbReference type="CDD" id="cd00293">
    <property type="entry name" value="USP-like"/>
    <property type="match status" value="1"/>
</dbReference>
<dbReference type="PRINTS" id="PR01438">
    <property type="entry name" value="UNVRSLSTRESS"/>
</dbReference>
<dbReference type="PANTHER" id="PTHR46268">
    <property type="entry name" value="STRESS RESPONSE PROTEIN NHAX"/>
    <property type="match status" value="1"/>
</dbReference>
<reference evidence="4" key="1">
    <citation type="journal article" date="2019" name="Int. J. Syst. Evol. Microbiol.">
        <title>The Global Catalogue of Microorganisms (GCM) 10K type strain sequencing project: providing services to taxonomists for standard genome sequencing and annotation.</title>
        <authorList>
            <consortium name="The Broad Institute Genomics Platform"/>
            <consortium name="The Broad Institute Genome Sequencing Center for Infectious Disease"/>
            <person name="Wu L."/>
            <person name="Ma J."/>
        </authorList>
    </citation>
    <scope>NUCLEOTIDE SEQUENCE [LARGE SCALE GENOMIC DNA]</scope>
    <source>
        <strain evidence="4">CCUG 64793</strain>
    </source>
</reference>
<dbReference type="SUPFAM" id="SSF52402">
    <property type="entry name" value="Adenine nucleotide alpha hydrolases-like"/>
    <property type="match status" value="2"/>
</dbReference>
<evidence type="ECO:0000256" key="1">
    <source>
        <dbReference type="ARBA" id="ARBA00008791"/>
    </source>
</evidence>
<protein>
    <submittedName>
        <fullName evidence="3">Universal stress protein</fullName>
    </submittedName>
</protein>
<evidence type="ECO:0000259" key="2">
    <source>
        <dbReference type="Pfam" id="PF00582"/>
    </source>
</evidence>
<gene>
    <name evidence="3" type="ORF">ACFQ3Q_11070</name>
</gene>
<dbReference type="RefSeq" id="WP_380745799.1">
    <property type="nucleotide sequence ID" value="NZ_JBHTLI010000002.1"/>
</dbReference>
<accession>A0ABW3NTV3</accession>
<dbReference type="InterPro" id="IPR014729">
    <property type="entry name" value="Rossmann-like_a/b/a_fold"/>
</dbReference>
<keyword evidence="4" id="KW-1185">Reference proteome</keyword>
<feature type="domain" description="UspA" evidence="2">
    <location>
        <begin position="1"/>
        <end position="146"/>
    </location>
</feature>
<name>A0ABW3NTV3_9FLAO</name>
<comment type="caution">
    <text evidence="3">The sequence shown here is derived from an EMBL/GenBank/DDBJ whole genome shotgun (WGS) entry which is preliminary data.</text>
</comment>
<evidence type="ECO:0000313" key="4">
    <source>
        <dbReference type="Proteomes" id="UP001597131"/>
    </source>
</evidence>
<dbReference type="Proteomes" id="UP001597131">
    <property type="component" value="Unassembled WGS sequence"/>
</dbReference>
<dbReference type="Pfam" id="PF00582">
    <property type="entry name" value="Usp"/>
    <property type="match status" value="1"/>
</dbReference>
<dbReference type="InterPro" id="IPR006016">
    <property type="entry name" value="UspA"/>
</dbReference>
<sequence>MKRILLPTDFSLNSFNAISYALQLFKDEEIIFYLLNTYTPILYDNDYILYNATQPSLEEIYKTNSVKGLAKMIKKVKQRFPNAKHRFEQISAFNMLNDEMQKQVRDKNIDLIVMGTQGATGADEILFGTHTVHALQKAICPLLAIPSEYEYEPPKNILFPTDYEIDYREDQLSMIREVAKISNSKLHILNIITGRALDEDQERMKKVLAEKLKTVAHQFYSIEKRNVPQGISDFQNDHPVQMLAMINNKHSFFENLLFRPVINKIGFHVKVPFLVIPSGKYNP</sequence>
<dbReference type="PANTHER" id="PTHR46268:SF6">
    <property type="entry name" value="UNIVERSAL STRESS PROTEIN UP12"/>
    <property type="match status" value="1"/>
</dbReference>
<comment type="similarity">
    <text evidence="1">Belongs to the universal stress protein A family.</text>
</comment>